<dbReference type="SUPFAM" id="SSF50630">
    <property type="entry name" value="Acid proteases"/>
    <property type="match status" value="1"/>
</dbReference>
<dbReference type="WBParaSite" id="jg6557">
    <property type="protein sequence ID" value="jg6557"/>
    <property type="gene ID" value="jg6557"/>
</dbReference>
<organism evidence="1 2">
    <name type="scientific">Ditylenchus dipsaci</name>
    <dbReference type="NCBI Taxonomy" id="166011"/>
    <lineage>
        <taxon>Eukaryota</taxon>
        <taxon>Metazoa</taxon>
        <taxon>Ecdysozoa</taxon>
        <taxon>Nematoda</taxon>
        <taxon>Chromadorea</taxon>
        <taxon>Rhabditida</taxon>
        <taxon>Tylenchina</taxon>
        <taxon>Tylenchomorpha</taxon>
        <taxon>Sphaerularioidea</taxon>
        <taxon>Anguinidae</taxon>
        <taxon>Anguininae</taxon>
        <taxon>Ditylenchus</taxon>
    </lineage>
</organism>
<keyword evidence="1" id="KW-1185">Reference proteome</keyword>
<reference evidence="2" key="1">
    <citation type="submission" date="2022-11" db="UniProtKB">
        <authorList>
            <consortium name="WormBaseParasite"/>
        </authorList>
    </citation>
    <scope>IDENTIFICATION</scope>
</reference>
<dbReference type="InterPro" id="IPR021109">
    <property type="entry name" value="Peptidase_aspartic_dom_sf"/>
</dbReference>
<dbReference type="Proteomes" id="UP000887574">
    <property type="component" value="Unplaced"/>
</dbReference>
<dbReference type="AlphaFoldDB" id="A0A915EJH1"/>
<sequence>MDMDQLKQILEAQTNQHALALQQQQQQHQESLAQLVSKRKPYRNINSLMVPSVKTNNINGASSFIKSNISVNGQIVSFILDSAAEVSTISEESYKSIGSPSLFQAQSRADSSMVPAATSRDNQLQIRSYKQVVCSLSLFSSSAVFQSLSFLLTARIQHQFAILAEVLQGIMMLEQSRSRYS</sequence>
<proteinExistence type="predicted"/>
<evidence type="ECO:0000313" key="1">
    <source>
        <dbReference type="Proteomes" id="UP000887574"/>
    </source>
</evidence>
<name>A0A915EJH1_9BILA</name>
<evidence type="ECO:0000313" key="2">
    <source>
        <dbReference type="WBParaSite" id="jg6557"/>
    </source>
</evidence>
<protein>
    <submittedName>
        <fullName evidence="2">Uncharacterized protein</fullName>
    </submittedName>
</protein>
<accession>A0A915EJH1</accession>